<evidence type="ECO:0000256" key="1">
    <source>
        <dbReference type="ARBA" id="ARBA00007274"/>
    </source>
</evidence>
<keyword evidence="4" id="KW-0046">Antibiotic resistance</keyword>
<dbReference type="PANTHER" id="PTHR43300:SF11">
    <property type="entry name" value="ACETYLTRANSFERASE RV3034C-RELATED"/>
    <property type="match status" value="1"/>
</dbReference>
<dbReference type="GO" id="GO:0016746">
    <property type="term" value="F:acyltransferase activity"/>
    <property type="evidence" value="ECO:0007669"/>
    <property type="project" value="UniProtKB-KW"/>
</dbReference>
<dbReference type="Pfam" id="PF00132">
    <property type="entry name" value="Hexapep"/>
    <property type="match status" value="1"/>
</dbReference>
<dbReference type="AlphaFoldDB" id="M7N1N9"/>
<dbReference type="EMBL" id="AODQ01000135">
    <property type="protein sequence ID" value="EMR01207.1"/>
    <property type="molecule type" value="Genomic_DNA"/>
</dbReference>
<dbReference type="OrthoDB" id="9814490at2"/>
<dbReference type="InterPro" id="IPR011004">
    <property type="entry name" value="Trimer_LpxA-like_sf"/>
</dbReference>
<dbReference type="FunFam" id="2.160.10.10:FF:000037">
    <property type="entry name" value="Streptogramin A acetyltransferase"/>
    <property type="match status" value="1"/>
</dbReference>
<organism evidence="6 7">
    <name type="scientific">Cesiribacter andamanensis AMV16</name>
    <dbReference type="NCBI Taxonomy" id="1279009"/>
    <lineage>
        <taxon>Bacteria</taxon>
        <taxon>Pseudomonadati</taxon>
        <taxon>Bacteroidota</taxon>
        <taxon>Cytophagia</taxon>
        <taxon>Cytophagales</taxon>
        <taxon>Cesiribacteraceae</taxon>
        <taxon>Cesiribacter</taxon>
    </lineage>
</organism>
<evidence type="ECO:0000256" key="2">
    <source>
        <dbReference type="ARBA" id="ARBA00022679"/>
    </source>
</evidence>
<dbReference type="PATRIC" id="fig|1279009.4.peg.3708"/>
<comment type="caution">
    <text evidence="6">The sequence shown here is derived from an EMBL/GenBank/DDBJ whole genome shotgun (WGS) entry which is preliminary data.</text>
</comment>
<keyword evidence="2 6" id="KW-0808">Transferase</keyword>
<keyword evidence="3" id="KW-0677">Repeat</keyword>
<name>M7N1N9_9BACT</name>
<dbReference type="InterPro" id="IPR018357">
    <property type="entry name" value="Hexapep_transf_CS"/>
</dbReference>
<keyword evidence="5 6" id="KW-0012">Acyltransferase</keyword>
<dbReference type="InterPro" id="IPR001451">
    <property type="entry name" value="Hexapep"/>
</dbReference>
<dbReference type="Proteomes" id="UP000011910">
    <property type="component" value="Unassembled WGS sequence"/>
</dbReference>
<evidence type="ECO:0000313" key="6">
    <source>
        <dbReference type="EMBL" id="EMR01207.1"/>
    </source>
</evidence>
<sequence>MQGPDPATAFPLKHHDKLCFLKNIIKSPNISIGDYTYYDDFKSVDNFRKNIRYHFDFVGDRLIIGKFCMIASDVQFIMNGANHLTNAISSYPFAIFGQGWQGAMEGKAYPAKGDTHIGNDVWLGYRAAIMPGVQIGDGAIVAAYSVITKDVPPYTIVGGNPAKEVRRRFSDTDIARLLQLRWWDWPIDKISRNVQLLTSNDLDALEKAE</sequence>
<accession>M7N1N9</accession>
<dbReference type="Gene3D" id="2.160.10.10">
    <property type="entry name" value="Hexapeptide repeat proteins"/>
    <property type="match status" value="1"/>
</dbReference>
<dbReference type="EC" id="2.3.1.-" evidence="6"/>
<comment type="similarity">
    <text evidence="1">Belongs to the transferase hexapeptide repeat family.</text>
</comment>
<dbReference type="GO" id="GO:0046677">
    <property type="term" value="P:response to antibiotic"/>
    <property type="evidence" value="ECO:0007669"/>
    <property type="project" value="UniProtKB-KW"/>
</dbReference>
<dbReference type="SUPFAM" id="SSF51161">
    <property type="entry name" value="Trimeric LpxA-like enzymes"/>
    <property type="match status" value="1"/>
</dbReference>
<dbReference type="STRING" id="1279009.ADICEAN_03660"/>
<evidence type="ECO:0000256" key="4">
    <source>
        <dbReference type="ARBA" id="ARBA00023251"/>
    </source>
</evidence>
<dbReference type="RefSeq" id="WP_009197040.1">
    <property type="nucleotide sequence ID" value="NZ_AODQ01000135.1"/>
</dbReference>
<proteinExistence type="inferred from homology"/>
<reference evidence="6 7" key="1">
    <citation type="journal article" date="2013" name="Genome Announc.">
        <title>Draft Genome Sequence of Cesiribacter andamanensis Strain AMV16T, Isolated from a Soil Sample from a Mud Volcano in the Andaman Islands, India.</title>
        <authorList>
            <person name="Shivaji S."/>
            <person name="Ara S."/>
            <person name="Begum Z."/>
            <person name="Srinivas T.N."/>
            <person name="Singh A."/>
            <person name="Kumar Pinnaka A."/>
        </authorList>
    </citation>
    <scope>NUCLEOTIDE SEQUENCE [LARGE SCALE GENOMIC DNA]</scope>
    <source>
        <strain evidence="6 7">AMV16</strain>
    </source>
</reference>
<keyword evidence="7" id="KW-1185">Reference proteome</keyword>
<dbReference type="CDD" id="cd03349">
    <property type="entry name" value="LbH_XAT"/>
    <property type="match status" value="1"/>
</dbReference>
<evidence type="ECO:0000313" key="7">
    <source>
        <dbReference type="Proteomes" id="UP000011910"/>
    </source>
</evidence>
<dbReference type="PANTHER" id="PTHR43300">
    <property type="entry name" value="ACETYLTRANSFERASE"/>
    <property type="match status" value="1"/>
</dbReference>
<protein>
    <submittedName>
        <fullName evidence="6">Streptogramin A acetyltransferase</fullName>
        <ecNumber evidence="6">2.3.1.-</ecNumber>
    </submittedName>
</protein>
<evidence type="ECO:0000256" key="3">
    <source>
        <dbReference type="ARBA" id="ARBA00022737"/>
    </source>
</evidence>
<dbReference type="PROSITE" id="PS00101">
    <property type="entry name" value="HEXAPEP_TRANSFERASES"/>
    <property type="match status" value="1"/>
</dbReference>
<dbReference type="InterPro" id="IPR050179">
    <property type="entry name" value="Trans_hexapeptide_repeat"/>
</dbReference>
<dbReference type="eggNOG" id="COG0110">
    <property type="taxonomic scope" value="Bacteria"/>
</dbReference>
<evidence type="ECO:0000256" key="5">
    <source>
        <dbReference type="ARBA" id="ARBA00023315"/>
    </source>
</evidence>
<gene>
    <name evidence="6" type="primary">vatD</name>
    <name evidence="6" type="ORF">ADICEAN_03660</name>
</gene>